<dbReference type="Proteomes" id="UP001199106">
    <property type="component" value="Unassembled WGS sequence"/>
</dbReference>
<evidence type="ECO:0000313" key="2">
    <source>
        <dbReference type="EMBL" id="KAG9185855.1"/>
    </source>
</evidence>
<reference evidence="2" key="1">
    <citation type="submission" date="2021-07" db="EMBL/GenBank/DDBJ databases">
        <title>Genome Resource of American Ginseng Black Spot Pathogen Alternaria panax.</title>
        <authorList>
            <person name="Qiu C."/>
            <person name="Wang W."/>
            <person name="Liu Z."/>
        </authorList>
    </citation>
    <scope>NUCLEOTIDE SEQUENCE</scope>
    <source>
        <strain evidence="2">BNCC115425</strain>
    </source>
</reference>
<comment type="caution">
    <text evidence="2">The sequence shown here is derived from an EMBL/GenBank/DDBJ whole genome shotgun (WGS) entry which is preliminary data.</text>
</comment>
<organism evidence="2 3">
    <name type="scientific">Alternaria panax</name>
    <dbReference type="NCBI Taxonomy" id="48097"/>
    <lineage>
        <taxon>Eukaryota</taxon>
        <taxon>Fungi</taxon>
        <taxon>Dikarya</taxon>
        <taxon>Ascomycota</taxon>
        <taxon>Pezizomycotina</taxon>
        <taxon>Dothideomycetes</taxon>
        <taxon>Pleosporomycetidae</taxon>
        <taxon>Pleosporales</taxon>
        <taxon>Pleosporineae</taxon>
        <taxon>Pleosporaceae</taxon>
        <taxon>Alternaria</taxon>
        <taxon>Alternaria sect. Panax</taxon>
    </lineage>
</organism>
<feature type="region of interest" description="Disordered" evidence="1">
    <location>
        <begin position="140"/>
        <end position="206"/>
    </location>
</feature>
<sequence>MSEDPKILEQGVESPVRLFSKSVGQLQLNGPSPQRPRPMAVNNKSVNLTPAFGSYKPVNIHSSNQVITRDGRNKELRLAQLDIKDRLNKVDSGLRVLKARLKIKEEQLRSRRDMSKSIMNVEQEMKVKIEKVKEELNAKEKQAAARRTKKNDVRDEWAKKQKADSEHREAKQQEQAKTDRGVEMASAGVTTAAPCEDDFDIDVYGD</sequence>
<evidence type="ECO:0000313" key="3">
    <source>
        <dbReference type="Proteomes" id="UP001199106"/>
    </source>
</evidence>
<feature type="compositionally biased region" description="Basic and acidic residues" evidence="1">
    <location>
        <begin position="150"/>
        <end position="182"/>
    </location>
</feature>
<dbReference type="EMBL" id="JAANER010000010">
    <property type="protein sequence ID" value="KAG9185855.1"/>
    <property type="molecule type" value="Genomic_DNA"/>
</dbReference>
<dbReference type="AlphaFoldDB" id="A0AAD4FAG4"/>
<proteinExistence type="predicted"/>
<accession>A0AAD4FAG4</accession>
<feature type="compositionally biased region" description="Acidic residues" evidence="1">
    <location>
        <begin position="195"/>
        <end position="206"/>
    </location>
</feature>
<protein>
    <submittedName>
        <fullName evidence="2">Uncharacterized protein</fullName>
    </submittedName>
</protein>
<name>A0AAD4FAG4_9PLEO</name>
<keyword evidence="3" id="KW-1185">Reference proteome</keyword>
<evidence type="ECO:0000256" key="1">
    <source>
        <dbReference type="SAM" id="MobiDB-lite"/>
    </source>
</evidence>
<gene>
    <name evidence="2" type="ORF">G6011_07186</name>
</gene>